<dbReference type="NCBIfam" id="TIGR03086">
    <property type="entry name" value="TIGR03086 family metal-binding protein"/>
    <property type="match status" value="1"/>
</dbReference>
<reference evidence="3" key="1">
    <citation type="journal article" date="2019" name="Int. J. Syst. Evol. Microbiol.">
        <title>The Global Catalogue of Microorganisms (GCM) 10K type strain sequencing project: providing services to taxonomists for standard genome sequencing and annotation.</title>
        <authorList>
            <consortium name="The Broad Institute Genomics Platform"/>
            <consortium name="The Broad Institute Genome Sequencing Center for Infectious Disease"/>
            <person name="Wu L."/>
            <person name="Ma J."/>
        </authorList>
    </citation>
    <scope>NUCLEOTIDE SEQUENCE [LARGE SCALE GENOMIC DNA]</scope>
    <source>
        <strain evidence="3">CGMCC 4.7330</strain>
    </source>
</reference>
<feature type="domain" description="Mycothiol-dependent maleylpyruvate isomerase metal-binding" evidence="1">
    <location>
        <begin position="27"/>
        <end position="147"/>
    </location>
</feature>
<evidence type="ECO:0000313" key="2">
    <source>
        <dbReference type="EMBL" id="MFC3965606.1"/>
    </source>
</evidence>
<sequence length="211" mass="21836">MTADSAVHPLAALDALAARTDLLTHHAAAVRTSVELVAGVRPADLRLPTPCADWTLHGLLTHSIAQHRGFAAAARGDGDPAVWKVGPLGDDPAGEYLAAAETVLAAFGEPGVLGRRVPLVEFGGEFSGAQAVCFHFVDYVVHAWDIARTLGLPVRFDDRVLAAAYQVAAAVPGGAARTAPGSAFGPEVPWSGADGLDRVVALLGRDPAWRG</sequence>
<dbReference type="Gene3D" id="1.20.120.450">
    <property type="entry name" value="dinb family like domain"/>
    <property type="match status" value="1"/>
</dbReference>
<protein>
    <submittedName>
        <fullName evidence="2">TIGR03086 family metal-binding protein</fullName>
    </submittedName>
</protein>
<dbReference type="SUPFAM" id="SSF109854">
    <property type="entry name" value="DinB/YfiT-like putative metalloenzymes"/>
    <property type="match status" value="1"/>
</dbReference>
<name>A0ABV8E013_9NOCA</name>
<evidence type="ECO:0000313" key="3">
    <source>
        <dbReference type="Proteomes" id="UP001595696"/>
    </source>
</evidence>
<dbReference type="Proteomes" id="UP001595696">
    <property type="component" value="Unassembled WGS sequence"/>
</dbReference>
<accession>A0ABV8E013</accession>
<dbReference type="InterPro" id="IPR017517">
    <property type="entry name" value="Maleyloyr_isom"/>
</dbReference>
<dbReference type="InterPro" id="IPR034660">
    <property type="entry name" value="DinB/YfiT-like"/>
</dbReference>
<dbReference type="Pfam" id="PF11716">
    <property type="entry name" value="MDMPI_N"/>
    <property type="match status" value="1"/>
</dbReference>
<dbReference type="EMBL" id="JBHSAX010000022">
    <property type="protein sequence ID" value="MFC3965606.1"/>
    <property type="molecule type" value="Genomic_DNA"/>
</dbReference>
<dbReference type="InterPro" id="IPR017520">
    <property type="entry name" value="CHP03086"/>
</dbReference>
<evidence type="ECO:0000259" key="1">
    <source>
        <dbReference type="Pfam" id="PF11716"/>
    </source>
</evidence>
<dbReference type="NCBIfam" id="TIGR03083">
    <property type="entry name" value="maleylpyruvate isomerase family mycothiol-dependent enzyme"/>
    <property type="match status" value="1"/>
</dbReference>
<keyword evidence="3" id="KW-1185">Reference proteome</keyword>
<gene>
    <name evidence="2" type="ORF">ACFO0B_26750</name>
</gene>
<dbReference type="RefSeq" id="WP_378615592.1">
    <property type="nucleotide sequence ID" value="NZ_JBHSAX010000022.1"/>
</dbReference>
<organism evidence="2 3">
    <name type="scientific">Nocardia jiangsuensis</name>
    <dbReference type="NCBI Taxonomy" id="1691563"/>
    <lineage>
        <taxon>Bacteria</taxon>
        <taxon>Bacillati</taxon>
        <taxon>Actinomycetota</taxon>
        <taxon>Actinomycetes</taxon>
        <taxon>Mycobacteriales</taxon>
        <taxon>Nocardiaceae</taxon>
        <taxon>Nocardia</taxon>
    </lineage>
</organism>
<dbReference type="InterPro" id="IPR024344">
    <property type="entry name" value="MDMPI_metal-binding"/>
</dbReference>
<proteinExistence type="predicted"/>
<comment type="caution">
    <text evidence="2">The sequence shown here is derived from an EMBL/GenBank/DDBJ whole genome shotgun (WGS) entry which is preliminary data.</text>
</comment>